<evidence type="ECO:0000256" key="2">
    <source>
        <dbReference type="ARBA" id="ARBA00001946"/>
    </source>
</evidence>
<dbReference type="PRINTS" id="PR01099">
    <property type="entry name" value="HYETHTZKNASE"/>
</dbReference>
<feature type="binding site" evidence="11">
    <location>
        <position position="202"/>
    </location>
    <ligand>
        <name>substrate</name>
    </ligand>
</feature>
<proteinExistence type="inferred from homology"/>
<feature type="binding site" evidence="11">
    <location>
        <position position="128"/>
    </location>
    <ligand>
        <name>ATP</name>
        <dbReference type="ChEBI" id="CHEBI:30616"/>
    </ligand>
</feature>
<reference evidence="12 13" key="1">
    <citation type="submission" date="2023-11" db="EMBL/GenBank/DDBJ databases">
        <title>Paucibacter sp. nov., isolated from fresh soil in Korea.</title>
        <authorList>
            <person name="Le N.T.T."/>
        </authorList>
    </citation>
    <scope>NUCLEOTIDE SEQUENCE [LARGE SCALE GENOMIC DNA]</scope>
    <source>
        <strain evidence="12 13">R3-3</strain>
    </source>
</reference>
<dbReference type="CDD" id="cd01170">
    <property type="entry name" value="THZ_kinase"/>
    <property type="match status" value="1"/>
</dbReference>
<dbReference type="InterPro" id="IPR029056">
    <property type="entry name" value="Ribokinase-like"/>
</dbReference>
<evidence type="ECO:0000256" key="7">
    <source>
        <dbReference type="ARBA" id="ARBA00022777"/>
    </source>
</evidence>
<feature type="binding site" evidence="11">
    <location>
        <position position="174"/>
    </location>
    <ligand>
        <name>ATP</name>
        <dbReference type="ChEBI" id="CHEBI:30616"/>
    </ligand>
</feature>
<protein>
    <recommendedName>
        <fullName evidence="11">Hydroxyethylthiazole kinase</fullName>
        <ecNumber evidence="11">2.7.1.50</ecNumber>
    </recommendedName>
    <alternativeName>
        <fullName evidence="11">4-methyl-5-beta-hydroxyethylthiazole kinase</fullName>
        <shortName evidence="11">TH kinase</shortName>
        <shortName evidence="11">Thz kinase</shortName>
    </alternativeName>
</protein>
<dbReference type="EC" id="2.7.1.50" evidence="11"/>
<keyword evidence="4 11" id="KW-0808">Transferase</keyword>
<evidence type="ECO:0000256" key="1">
    <source>
        <dbReference type="ARBA" id="ARBA00001771"/>
    </source>
</evidence>
<comment type="pathway">
    <text evidence="3 11">Cofactor biosynthesis; thiamine diphosphate biosynthesis; 4-methyl-5-(2-phosphoethyl)-thiazole from 5-(2-hydroxyethyl)-4-methylthiazole: step 1/1.</text>
</comment>
<keyword evidence="6 11" id="KW-0547">Nucleotide-binding</keyword>
<evidence type="ECO:0000256" key="10">
    <source>
        <dbReference type="ARBA" id="ARBA00022977"/>
    </source>
</evidence>
<evidence type="ECO:0000256" key="11">
    <source>
        <dbReference type="HAMAP-Rule" id="MF_00228"/>
    </source>
</evidence>
<keyword evidence="9 11" id="KW-0460">Magnesium</keyword>
<accession>A0ABU5DPU2</accession>
<dbReference type="SUPFAM" id="SSF53613">
    <property type="entry name" value="Ribokinase-like"/>
    <property type="match status" value="1"/>
</dbReference>
<dbReference type="HAMAP" id="MF_00228">
    <property type="entry name" value="Thz_kinase"/>
    <property type="match status" value="1"/>
</dbReference>
<dbReference type="Pfam" id="PF02110">
    <property type="entry name" value="HK"/>
    <property type="match status" value="1"/>
</dbReference>
<evidence type="ECO:0000256" key="5">
    <source>
        <dbReference type="ARBA" id="ARBA00022723"/>
    </source>
</evidence>
<dbReference type="RefSeq" id="WP_320426315.1">
    <property type="nucleotide sequence ID" value="NZ_JAXCLA010000010.1"/>
</dbReference>
<comment type="similarity">
    <text evidence="11">Belongs to the Thz kinase family.</text>
</comment>
<dbReference type="Proteomes" id="UP001285263">
    <property type="component" value="Unassembled WGS sequence"/>
</dbReference>
<keyword evidence="7 11" id="KW-0418">Kinase</keyword>
<name>A0ABU5DPU2_9BURK</name>
<gene>
    <name evidence="11 12" type="primary">thiM</name>
    <name evidence="12" type="ORF">SNE35_27845</name>
</gene>
<organism evidence="12 13">
    <name type="scientific">Roseateles agri</name>
    <dbReference type="NCBI Taxonomy" id="3098619"/>
    <lineage>
        <taxon>Bacteria</taxon>
        <taxon>Pseudomonadati</taxon>
        <taxon>Pseudomonadota</taxon>
        <taxon>Betaproteobacteria</taxon>
        <taxon>Burkholderiales</taxon>
        <taxon>Sphaerotilaceae</taxon>
        <taxon>Roseateles</taxon>
    </lineage>
</organism>
<evidence type="ECO:0000256" key="8">
    <source>
        <dbReference type="ARBA" id="ARBA00022840"/>
    </source>
</evidence>
<dbReference type="EMBL" id="JAXCLA010000010">
    <property type="protein sequence ID" value="MDY0748343.1"/>
    <property type="molecule type" value="Genomic_DNA"/>
</dbReference>
<evidence type="ECO:0000313" key="13">
    <source>
        <dbReference type="Proteomes" id="UP001285263"/>
    </source>
</evidence>
<comment type="catalytic activity">
    <reaction evidence="1 11">
        <text>5-(2-hydroxyethyl)-4-methylthiazole + ATP = 4-methyl-5-(2-phosphooxyethyl)-thiazole + ADP + H(+)</text>
        <dbReference type="Rhea" id="RHEA:24212"/>
        <dbReference type="ChEBI" id="CHEBI:15378"/>
        <dbReference type="ChEBI" id="CHEBI:17957"/>
        <dbReference type="ChEBI" id="CHEBI:30616"/>
        <dbReference type="ChEBI" id="CHEBI:58296"/>
        <dbReference type="ChEBI" id="CHEBI:456216"/>
        <dbReference type="EC" id="2.7.1.50"/>
    </reaction>
</comment>
<feature type="binding site" evidence="11">
    <location>
        <position position="52"/>
    </location>
    <ligand>
        <name>substrate</name>
    </ligand>
</feature>
<dbReference type="Gene3D" id="3.40.1190.20">
    <property type="match status" value="1"/>
</dbReference>
<keyword evidence="13" id="KW-1185">Reference proteome</keyword>
<sequence>MGSTSNLISAADLWADLQAVRAQSPLVHSITNFVVMNYNANALLAVGAAPVMAHALEEVQEMAGIAQALVLNIGTLEPDWVRAMQLALQTARGRGIPVVIDPVGAGATRYRNEALAALMQAGAPSIVRGNGSEIMSVAGLAARTRGVDSSAASGEALDAARALARDIGGTVCVSGADDHVVGAQGRHAVLSNGHPWMTRITGVGCSASALVGAFAAVQPDRWRATLSAMAVLGVVGEMAAERTQAAGAGVGRMQIELLDGLHLLDEASFTARLKLKIHG</sequence>
<dbReference type="InterPro" id="IPR000417">
    <property type="entry name" value="Hyethyz_kinase"/>
</dbReference>
<evidence type="ECO:0000256" key="3">
    <source>
        <dbReference type="ARBA" id="ARBA00004868"/>
    </source>
</evidence>
<comment type="cofactor">
    <cofactor evidence="2 11">
        <name>Mg(2+)</name>
        <dbReference type="ChEBI" id="CHEBI:18420"/>
    </cofactor>
</comment>
<comment type="function">
    <text evidence="11">Catalyzes the phosphorylation of the hydroxyl group of 4-methyl-5-beta-hydroxyethylthiazole (THZ).</text>
</comment>
<keyword evidence="5 11" id="KW-0479">Metal-binding</keyword>
<dbReference type="NCBIfam" id="NF006830">
    <property type="entry name" value="PRK09355.1"/>
    <property type="match status" value="1"/>
</dbReference>
<evidence type="ECO:0000256" key="6">
    <source>
        <dbReference type="ARBA" id="ARBA00022741"/>
    </source>
</evidence>
<evidence type="ECO:0000256" key="9">
    <source>
        <dbReference type="ARBA" id="ARBA00022842"/>
    </source>
</evidence>
<evidence type="ECO:0000256" key="4">
    <source>
        <dbReference type="ARBA" id="ARBA00022679"/>
    </source>
</evidence>
<keyword evidence="10 11" id="KW-0784">Thiamine biosynthesis</keyword>
<keyword evidence="8 11" id="KW-0067">ATP-binding</keyword>
<dbReference type="PIRSF" id="PIRSF000513">
    <property type="entry name" value="Thz_kinase"/>
    <property type="match status" value="1"/>
</dbReference>
<evidence type="ECO:0000313" key="12">
    <source>
        <dbReference type="EMBL" id="MDY0748343.1"/>
    </source>
</evidence>
<dbReference type="GO" id="GO:0004417">
    <property type="term" value="F:hydroxyethylthiazole kinase activity"/>
    <property type="evidence" value="ECO:0007669"/>
    <property type="project" value="UniProtKB-EC"/>
</dbReference>
<comment type="caution">
    <text evidence="12">The sequence shown here is derived from an EMBL/GenBank/DDBJ whole genome shotgun (WGS) entry which is preliminary data.</text>
</comment>